<dbReference type="EC" id="5.6.2.3" evidence="2"/>
<dbReference type="GO" id="GO:0005085">
    <property type="term" value="F:guanyl-nucleotide exchange factor activity"/>
    <property type="evidence" value="ECO:0007669"/>
    <property type="project" value="TreeGrafter"/>
</dbReference>
<dbReference type="PANTHER" id="PTHR45818:SF3">
    <property type="entry name" value="PROTEIN VAV"/>
    <property type="match status" value="1"/>
</dbReference>
<accession>A0A0L8G533</accession>
<reference evidence="4" key="1">
    <citation type="submission" date="2015-07" db="EMBL/GenBank/DDBJ databases">
        <title>MeaNS - Measles Nucleotide Surveillance Program.</title>
        <authorList>
            <person name="Tran T."/>
            <person name="Druce J."/>
        </authorList>
    </citation>
    <scope>NUCLEOTIDE SEQUENCE</scope>
    <source>
        <strain evidence="4">UCB-OBI-ISO-001</strain>
        <tissue evidence="4">Gonad</tissue>
    </source>
</reference>
<dbReference type="OrthoDB" id="3175255at2759"/>
<keyword evidence="1" id="KW-0727">SH2 domain</keyword>
<dbReference type="GO" id="GO:0043139">
    <property type="term" value="F:5'-3' DNA helicase activity"/>
    <property type="evidence" value="ECO:0007669"/>
    <property type="project" value="UniProtKB-EC"/>
</dbReference>
<dbReference type="GO" id="GO:0005737">
    <property type="term" value="C:cytoplasm"/>
    <property type="evidence" value="ECO:0007669"/>
    <property type="project" value="TreeGrafter"/>
</dbReference>
<dbReference type="Pfam" id="PF00017">
    <property type="entry name" value="SH2"/>
    <property type="match status" value="1"/>
</dbReference>
<dbReference type="Pfam" id="PF05970">
    <property type="entry name" value="PIF1"/>
    <property type="match status" value="1"/>
</dbReference>
<dbReference type="STRING" id="37653.A0A0L8G533"/>
<protein>
    <recommendedName>
        <fullName evidence="2">ATP-dependent DNA helicase</fullName>
        <ecNumber evidence="2">5.6.2.3</ecNumber>
    </recommendedName>
</protein>
<keyword evidence="2" id="KW-0227">DNA damage</keyword>
<proteinExistence type="inferred from homology"/>
<name>A0A0L8G533_OCTBM</name>
<dbReference type="InterPro" id="IPR000980">
    <property type="entry name" value="SH2"/>
</dbReference>
<evidence type="ECO:0000259" key="3">
    <source>
        <dbReference type="PROSITE" id="PS50001"/>
    </source>
</evidence>
<keyword evidence="2" id="KW-0234">DNA repair</keyword>
<feature type="domain" description="SH2" evidence="3">
    <location>
        <begin position="115"/>
        <end position="206"/>
    </location>
</feature>
<evidence type="ECO:0000256" key="1">
    <source>
        <dbReference type="PROSITE-ProRule" id="PRU00191"/>
    </source>
</evidence>
<dbReference type="GO" id="GO:0016477">
    <property type="term" value="P:cell migration"/>
    <property type="evidence" value="ECO:0007669"/>
    <property type="project" value="TreeGrafter"/>
</dbReference>
<dbReference type="Gene3D" id="3.30.505.10">
    <property type="entry name" value="SH2 domain"/>
    <property type="match status" value="1"/>
</dbReference>
<keyword evidence="2" id="KW-0547">Nucleotide-binding</keyword>
<dbReference type="EMBL" id="KQ423898">
    <property type="protein sequence ID" value="KOF71998.1"/>
    <property type="molecule type" value="Genomic_DNA"/>
</dbReference>
<dbReference type="PROSITE" id="PS50001">
    <property type="entry name" value="SH2"/>
    <property type="match status" value="1"/>
</dbReference>
<keyword evidence="2" id="KW-0233">DNA recombination</keyword>
<keyword evidence="2" id="KW-0347">Helicase</keyword>
<dbReference type="SUPFAM" id="SSF55550">
    <property type="entry name" value="SH2 domain"/>
    <property type="match status" value="1"/>
</dbReference>
<evidence type="ECO:0000256" key="2">
    <source>
        <dbReference type="RuleBase" id="RU363044"/>
    </source>
</evidence>
<comment type="cofactor">
    <cofactor evidence="2">
        <name>Mg(2+)</name>
        <dbReference type="ChEBI" id="CHEBI:18420"/>
    </cofactor>
</comment>
<keyword evidence="2" id="KW-0378">Hydrolase</keyword>
<organism evidence="4">
    <name type="scientific">Octopus bimaculoides</name>
    <name type="common">California two-spotted octopus</name>
    <dbReference type="NCBI Taxonomy" id="37653"/>
    <lineage>
        <taxon>Eukaryota</taxon>
        <taxon>Metazoa</taxon>
        <taxon>Spiralia</taxon>
        <taxon>Lophotrochozoa</taxon>
        <taxon>Mollusca</taxon>
        <taxon>Cephalopoda</taxon>
        <taxon>Coleoidea</taxon>
        <taxon>Octopodiformes</taxon>
        <taxon>Octopoda</taxon>
        <taxon>Incirrata</taxon>
        <taxon>Octopodidae</taxon>
        <taxon>Octopus</taxon>
    </lineage>
</organism>
<dbReference type="GO" id="GO:0016887">
    <property type="term" value="F:ATP hydrolysis activity"/>
    <property type="evidence" value="ECO:0007669"/>
    <property type="project" value="RHEA"/>
</dbReference>
<dbReference type="InterPro" id="IPR036860">
    <property type="entry name" value="SH2_dom_sf"/>
</dbReference>
<dbReference type="GO" id="GO:0006310">
    <property type="term" value="P:DNA recombination"/>
    <property type="evidence" value="ECO:0007669"/>
    <property type="project" value="UniProtKB-KW"/>
</dbReference>
<dbReference type="PANTHER" id="PTHR45818">
    <property type="entry name" value="PROTEIN VAV"/>
    <property type="match status" value="1"/>
</dbReference>
<dbReference type="InterPro" id="IPR010285">
    <property type="entry name" value="DNA_helicase_pif1-like_DEAD"/>
</dbReference>
<dbReference type="PRINTS" id="PR00678">
    <property type="entry name" value="PI3KINASEP85"/>
</dbReference>
<dbReference type="GO" id="GO:0000723">
    <property type="term" value="P:telomere maintenance"/>
    <property type="evidence" value="ECO:0007669"/>
    <property type="project" value="InterPro"/>
</dbReference>
<comment type="similarity">
    <text evidence="2">Belongs to the helicase family.</text>
</comment>
<sequence>MSHTGVMEALGKTLQDIRGINKSMVGVVTLVLSGDFRQTLPVIVRRTRSDEIKACMKSSYLWNKVLKFSFTTNVLLLQNGMSQDFLDNQLEGRKENDNSSVSDDLPHRQESLWLMSCQRDEAEKLLEGKPDGTFLIRPKNNGQFYALSIVHEKVIGHCKILRKNGNYGFAEPYIIHPSLLELVLHYQKTSLSEHNEHLDVTLKFPLKAGIMAEDVSGSGGDALYARMTSMNLSSNQCPPWDHDG</sequence>
<dbReference type="GO" id="GO:0006281">
    <property type="term" value="P:DNA repair"/>
    <property type="evidence" value="ECO:0007669"/>
    <property type="project" value="UniProtKB-KW"/>
</dbReference>
<dbReference type="GO" id="GO:0005524">
    <property type="term" value="F:ATP binding"/>
    <property type="evidence" value="ECO:0007669"/>
    <property type="project" value="UniProtKB-KW"/>
</dbReference>
<dbReference type="SMART" id="SM00252">
    <property type="entry name" value="SH2"/>
    <property type="match status" value="1"/>
</dbReference>
<evidence type="ECO:0000313" key="4">
    <source>
        <dbReference type="EMBL" id="KOF71998.1"/>
    </source>
</evidence>
<dbReference type="AlphaFoldDB" id="A0A0L8G533"/>
<comment type="catalytic activity">
    <reaction evidence="2">
        <text>ATP + H2O = ADP + phosphate + H(+)</text>
        <dbReference type="Rhea" id="RHEA:13065"/>
        <dbReference type="ChEBI" id="CHEBI:15377"/>
        <dbReference type="ChEBI" id="CHEBI:15378"/>
        <dbReference type="ChEBI" id="CHEBI:30616"/>
        <dbReference type="ChEBI" id="CHEBI:43474"/>
        <dbReference type="ChEBI" id="CHEBI:456216"/>
        <dbReference type="EC" id="5.6.2.3"/>
    </reaction>
</comment>
<keyword evidence="2" id="KW-0067">ATP-binding</keyword>
<gene>
    <name evidence="4" type="ORF">OCBIM_22000203mg</name>
</gene>